<name>A0A0F9WVY2_9ZZZZ</name>
<dbReference type="PROSITE" id="PS51318">
    <property type="entry name" value="TAT"/>
    <property type="match status" value="1"/>
</dbReference>
<reference evidence="2" key="1">
    <citation type="journal article" date="2015" name="Nature">
        <title>Complex archaea that bridge the gap between prokaryotes and eukaryotes.</title>
        <authorList>
            <person name="Spang A."/>
            <person name="Saw J.H."/>
            <person name="Jorgensen S.L."/>
            <person name="Zaremba-Niedzwiedzka K."/>
            <person name="Martijn J."/>
            <person name="Lind A.E."/>
            <person name="van Eijk R."/>
            <person name="Schleper C."/>
            <person name="Guy L."/>
            <person name="Ettema T.J."/>
        </authorList>
    </citation>
    <scope>NUCLEOTIDE SEQUENCE</scope>
</reference>
<feature type="transmembrane region" description="Helical" evidence="1">
    <location>
        <begin position="54"/>
        <end position="72"/>
    </location>
</feature>
<evidence type="ECO:0000313" key="2">
    <source>
        <dbReference type="EMBL" id="KKN83118.1"/>
    </source>
</evidence>
<proteinExistence type="predicted"/>
<dbReference type="EMBL" id="LAZR01000190">
    <property type="protein sequence ID" value="KKN83118.1"/>
    <property type="molecule type" value="Genomic_DNA"/>
</dbReference>
<protein>
    <recommendedName>
        <fullName evidence="3">Pilus assembly protein</fullName>
    </recommendedName>
</protein>
<feature type="transmembrane region" description="Helical" evidence="1">
    <location>
        <begin position="93"/>
        <end position="112"/>
    </location>
</feature>
<accession>A0A0F9WVY2</accession>
<dbReference type="AlphaFoldDB" id="A0A0F9WVY2"/>
<dbReference type="InterPro" id="IPR006311">
    <property type="entry name" value="TAT_signal"/>
</dbReference>
<evidence type="ECO:0008006" key="3">
    <source>
        <dbReference type="Google" id="ProtNLM"/>
    </source>
</evidence>
<keyword evidence="1" id="KW-0812">Transmembrane</keyword>
<sequence>MSDKRHRQPGRRRWVLAAGLIAAVGAGALAAAATWRPADWVAAAAGSRGFLTHAAVVVVAGALLAGALTVLAQAGAPARRGRANRPSDQAGTAILEFAMVLPIALFLVLLMAQSTMLMIGHLSVHYAAFCAARSAVVTVPLDLEDYYGEPRNEVIDDSASSEKIQIIRDAAIWAVLPISSSSRDLADGDAFELTTGLREMFDHYAKDTPAWVDRVLARKLRYADEQTDVWMRRPANDYDFGENEELRVFVRHTFHLSIPYANSFWYRFYALMGRDDVTKLDFGASEYGMELIASCRLTNEGVRDEIIPEEYPVK</sequence>
<evidence type="ECO:0000256" key="1">
    <source>
        <dbReference type="SAM" id="Phobius"/>
    </source>
</evidence>
<comment type="caution">
    <text evidence="2">The sequence shown here is derived from an EMBL/GenBank/DDBJ whole genome shotgun (WGS) entry which is preliminary data.</text>
</comment>
<gene>
    <name evidence="2" type="ORF">LCGC14_0302320</name>
</gene>
<keyword evidence="1" id="KW-0472">Membrane</keyword>
<organism evidence="2">
    <name type="scientific">marine sediment metagenome</name>
    <dbReference type="NCBI Taxonomy" id="412755"/>
    <lineage>
        <taxon>unclassified sequences</taxon>
        <taxon>metagenomes</taxon>
        <taxon>ecological metagenomes</taxon>
    </lineage>
</organism>
<keyword evidence="1" id="KW-1133">Transmembrane helix</keyword>